<dbReference type="InParanoid" id="A0A7L4YL30"/>
<dbReference type="AlphaFoldDB" id="A0A7L4YL30"/>
<evidence type="ECO:0000313" key="1">
    <source>
        <dbReference type="EMBL" id="QHB99543.1"/>
    </source>
</evidence>
<organism evidence="1 2">
    <name type="scientific">Epidermidibacterium keratini</name>
    <dbReference type="NCBI Taxonomy" id="1891644"/>
    <lineage>
        <taxon>Bacteria</taxon>
        <taxon>Bacillati</taxon>
        <taxon>Actinomycetota</taxon>
        <taxon>Actinomycetes</taxon>
        <taxon>Sporichthyales</taxon>
        <taxon>Sporichthyaceae</taxon>
        <taxon>Epidermidibacterium</taxon>
    </lineage>
</organism>
<dbReference type="EMBL" id="CP047156">
    <property type="protein sequence ID" value="QHB99543.1"/>
    <property type="molecule type" value="Genomic_DNA"/>
</dbReference>
<keyword evidence="2" id="KW-1185">Reference proteome</keyword>
<gene>
    <name evidence="1" type="ORF">EK0264_04085</name>
</gene>
<protein>
    <submittedName>
        <fullName evidence="1">Uncharacterized protein</fullName>
    </submittedName>
</protein>
<dbReference type="Proteomes" id="UP000463857">
    <property type="component" value="Chromosome"/>
</dbReference>
<evidence type="ECO:0000313" key="2">
    <source>
        <dbReference type="Proteomes" id="UP000463857"/>
    </source>
</evidence>
<dbReference type="OrthoDB" id="5124912at2"/>
<proteinExistence type="predicted"/>
<reference evidence="1 2" key="1">
    <citation type="journal article" date="2018" name="Int. J. Syst. Evol. Microbiol.">
        <title>Epidermidibacterium keratini gen. nov., sp. nov., a member of the family Sporichthyaceae, isolated from keratin epidermis.</title>
        <authorList>
            <person name="Lee D.G."/>
            <person name="Trujillo M.E."/>
            <person name="Kang S."/>
            <person name="Nam J.J."/>
            <person name="Kim Y.J."/>
        </authorList>
    </citation>
    <scope>NUCLEOTIDE SEQUENCE [LARGE SCALE GENOMIC DNA]</scope>
    <source>
        <strain evidence="1 2">EPI-7</strain>
    </source>
</reference>
<name>A0A7L4YL30_9ACTN</name>
<sequence>MSDYAVPTTAEVEAAVRRLTTYQLRRVFYEGLKNPNWVKPLADLNVFTNPPEPEATGDGYIKDVFWPEVSYLLNVAEEAPSQVIDVLLSLESTANSWVRRAAFVIGAKVPADQAARLKPLVQAWTEAGGLGWRTDPRDLVSFAVNLLEGGQKYGITFANTLFRPRDAEDDARDPVVELKAYWYSHELPRVANALGSNGLKTVLPWLTQYERIKKSVSDTFDHSGFSRSTVATRGDGHRDIEDALIDCVRDLAKRDFGTDPDTTWRLFEKNEILIAQRIAMYSMAHALEEAADPHLVRKLVSMGGDLLAKPLCRDQGARLEFVALAKALVARSAADVLVEVINEGHFTADSSARIRKNMADRGESSESIDESLQRWDETWRHQVLAGIGRDHLPPVLQAQLDDLDASRGVIERPLAPAFEMTSWTGPNSPLDQDAMAAMSPTELLAHLESWHDSGDRWTAEPSHEGQGRVLSAVLTANPLALGDATGFAERLRPTYIRAVLSGWEAAFKADLDLPWGAVVAAVSYVVSHGYASDFPVEGGRLDDDADFRGAKQAAVGILEEFAKVKSSDRIPADALRQIASLLIETSEDEVAWNDYANYESSNESGMDPLTTSLNWQWPNMVRGLLHLVTHGPAASWYASAAESLERELGRQDPRGASRAVVGEALGRLHDRAPEWLDMHFETYFGSEASLDRGQQIALTTAIAMHYYHPALYRRLSGSMIAALGEADEIAVGWGDQDTPKARIGQWVVQAVIRGHIDHADPLRVAFYSVAPADVRGDAIGHVAWSFLRADKVDDVFRDRLAELWDERAAHVAGHPEDSAELMDFYWFVTCGKFGADWWLTRLKQAISLDPELETHGMIGEQLAEAAPAHPQDALEVLRLLLKPAETHHRDHWDLTHHALAPVLAAAMDAGDDQLTQDAIALMNEMGERGEVDLDQRVAALRATEAP</sequence>
<accession>A0A7L4YL30</accession>
<dbReference type="KEGG" id="eke:EK0264_04085"/>
<dbReference type="RefSeq" id="WP_159543214.1">
    <property type="nucleotide sequence ID" value="NZ_CP047156.1"/>
</dbReference>